<proteinExistence type="predicted"/>
<organism evidence="1 2">
    <name type="scientific">Panagrolaimus sp. PS1159</name>
    <dbReference type="NCBI Taxonomy" id="55785"/>
    <lineage>
        <taxon>Eukaryota</taxon>
        <taxon>Metazoa</taxon>
        <taxon>Ecdysozoa</taxon>
        <taxon>Nematoda</taxon>
        <taxon>Chromadorea</taxon>
        <taxon>Rhabditida</taxon>
        <taxon>Tylenchina</taxon>
        <taxon>Panagrolaimomorpha</taxon>
        <taxon>Panagrolaimoidea</taxon>
        <taxon>Panagrolaimidae</taxon>
        <taxon>Panagrolaimus</taxon>
    </lineage>
</organism>
<protein>
    <submittedName>
        <fullName evidence="2">Uncharacterized protein</fullName>
    </submittedName>
</protein>
<evidence type="ECO:0000313" key="1">
    <source>
        <dbReference type="Proteomes" id="UP000887580"/>
    </source>
</evidence>
<evidence type="ECO:0000313" key="2">
    <source>
        <dbReference type="WBParaSite" id="PS1159_v2.g17973.t1"/>
    </source>
</evidence>
<reference evidence="2" key="1">
    <citation type="submission" date="2022-11" db="UniProtKB">
        <authorList>
            <consortium name="WormBaseParasite"/>
        </authorList>
    </citation>
    <scope>IDENTIFICATION</scope>
</reference>
<dbReference type="Proteomes" id="UP000887580">
    <property type="component" value="Unplaced"/>
</dbReference>
<accession>A0AC35FKZ3</accession>
<sequence length="104" mass="11677">MIGKGDSLDTSLWNSTDIWNDEITTNIIHNCVSYNVAPIPTNNKQCSKFVITSHIYNVTNNNNLLGTVVSKMNVNNDTLDISNDFTSLSNSKFAFNVNFYYTTN</sequence>
<name>A0AC35FKZ3_9BILA</name>
<dbReference type="WBParaSite" id="PS1159_v2.g17973.t1">
    <property type="protein sequence ID" value="PS1159_v2.g17973.t1"/>
    <property type="gene ID" value="PS1159_v2.g17973"/>
</dbReference>